<keyword evidence="4" id="KW-1185">Reference proteome</keyword>
<keyword evidence="1" id="KW-0175">Coiled coil</keyword>
<evidence type="ECO:0000256" key="2">
    <source>
        <dbReference type="SAM" id="MobiDB-lite"/>
    </source>
</evidence>
<feature type="coiled-coil region" evidence="1">
    <location>
        <begin position="60"/>
        <end position="182"/>
    </location>
</feature>
<evidence type="ECO:0000256" key="1">
    <source>
        <dbReference type="SAM" id="Coils"/>
    </source>
</evidence>
<dbReference type="Proteomes" id="UP000250572">
    <property type="component" value="Unassembled WGS sequence"/>
</dbReference>
<feature type="region of interest" description="Disordered" evidence="2">
    <location>
        <begin position="225"/>
        <end position="244"/>
    </location>
</feature>
<sequence>MKENTLQEDLENAQEQIELLNEKSDSITEELNASINHNKYLDCQQNPKLKQDIESWSSIKNQLLSEVKCCKNKAKELETAFKDLERKSKLQVEKMLEEKRQVVYQFAAYKGKMEYQESEVKKLESELSKKSNDIGLKNNEIMKEREKSRLLESKLKTLEKKLTEAERQNKNLVKNLSKTQMEEAIEKTKMAFEARLDFDTLAKEKQRNRTLQECLTRKDRQLNKLLEEQTKSRSSVSQPKREAQ</sequence>
<reference evidence="3 4" key="1">
    <citation type="journal article" date="2018" name="G3 (Bethesda)">
        <title>A High-Quality Reference Genome for the Invasive Mosquitofish Gambusia affinis Using a Chicago Library.</title>
        <authorList>
            <person name="Hoffberg S.L."/>
            <person name="Troendle N.J."/>
            <person name="Glenn T.C."/>
            <person name="Mahmud O."/>
            <person name="Louha S."/>
            <person name="Chalopin D."/>
            <person name="Bennetzen J.L."/>
            <person name="Mauricio R."/>
        </authorList>
    </citation>
    <scope>NUCLEOTIDE SEQUENCE [LARGE SCALE GENOMIC DNA]</scope>
    <source>
        <strain evidence="3">NE01/NJP1002.9</strain>
        <tissue evidence="3">Muscle</tissue>
    </source>
</reference>
<organism evidence="3 4">
    <name type="scientific">Gambusia affinis</name>
    <name type="common">Western mosquitofish</name>
    <name type="synonym">Heterandria affinis</name>
    <dbReference type="NCBI Taxonomy" id="33528"/>
    <lineage>
        <taxon>Eukaryota</taxon>
        <taxon>Metazoa</taxon>
        <taxon>Chordata</taxon>
        <taxon>Craniata</taxon>
        <taxon>Vertebrata</taxon>
        <taxon>Euteleostomi</taxon>
        <taxon>Actinopterygii</taxon>
        <taxon>Neopterygii</taxon>
        <taxon>Teleostei</taxon>
        <taxon>Neoteleostei</taxon>
        <taxon>Acanthomorphata</taxon>
        <taxon>Ovalentaria</taxon>
        <taxon>Atherinomorphae</taxon>
        <taxon>Cyprinodontiformes</taxon>
        <taxon>Poeciliidae</taxon>
        <taxon>Poeciliinae</taxon>
        <taxon>Gambusia</taxon>
    </lineage>
</organism>
<dbReference type="EMBL" id="NHOQ01001078">
    <property type="protein sequence ID" value="PWA27170.1"/>
    <property type="molecule type" value="Genomic_DNA"/>
</dbReference>
<comment type="caution">
    <text evidence="3">The sequence shown here is derived from an EMBL/GenBank/DDBJ whole genome shotgun (WGS) entry which is preliminary data.</text>
</comment>
<gene>
    <name evidence="3" type="ORF">CCH79_00021073</name>
</gene>
<dbReference type="AlphaFoldDB" id="A0A315VXL6"/>
<accession>A0A315VXL6</accession>
<feature type="non-terminal residue" evidence="3">
    <location>
        <position position="244"/>
    </location>
</feature>
<evidence type="ECO:0000313" key="3">
    <source>
        <dbReference type="EMBL" id="PWA27170.1"/>
    </source>
</evidence>
<proteinExistence type="predicted"/>
<evidence type="ECO:0000313" key="4">
    <source>
        <dbReference type="Proteomes" id="UP000250572"/>
    </source>
</evidence>
<protein>
    <submittedName>
        <fullName evidence="3">Uncharacterized protein</fullName>
    </submittedName>
</protein>
<name>A0A315VXL6_GAMAF</name>
<feature type="coiled-coil region" evidence="1">
    <location>
        <begin position="3"/>
        <end position="30"/>
    </location>
</feature>